<protein>
    <submittedName>
        <fullName evidence="1">Uncharacterized protein</fullName>
    </submittedName>
</protein>
<keyword evidence="2" id="KW-1185">Reference proteome</keyword>
<sequence>MANKTIATSLPPLDFSLDQSHKHRLSIHYRIAAAVSDGRETIEFYRPATSAKAHRDTYVILRELRELGVDIEPMPCSNPLLNLFVLSNFENWK</sequence>
<accession>A0A2H5BNB0</accession>
<organism evidence="1 2">
    <name type="scientific">Klebsiella phage Menlow</name>
    <dbReference type="NCBI Taxonomy" id="2054273"/>
    <lineage>
        <taxon>Viruses</taxon>
        <taxon>Duplodnaviria</taxon>
        <taxon>Heunggongvirae</taxon>
        <taxon>Uroviricota</taxon>
        <taxon>Caudoviricetes</taxon>
        <taxon>Pantevenvirales</taxon>
        <taxon>Ackermannviridae</taxon>
        <taxon>Taipeivirus</taxon>
        <taxon>Taipeivirus menlow</taxon>
    </lineage>
</organism>
<dbReference type="Proteomes" id="UP000241701">
    <property type="component" value="Segment"/>
</dbReference>
<proteinExistence type="predicted"/>
<reference evidence="2" key="1">
    <citation type="submission" date="2017-11" db="EMBL/GenBank/DDBJ databases">
        <title>Complete Genome of Klebsiella pneumoniae Myophage Menlow.</title>
        <authorList>
            <person name="Newkirk H.N."/>
            <person name="Lessor L."/>
            <person name="Liu M."/>
        </authorList>
    </citation>
    <scope>NUCLEOTIDE SEQUENCE [LARGE SCALE GENOMIC DNA]</scope>
</reference>
<dbReference type="EMBL" id="MG428990">
    <property type="protein sequence ID" value="AUG87782.1"/>
    <property type="molecule type" value="Genomic_DNA"/>
</dbReference>
<name>A0A2H5BNB0_9CAUD</name>
<gene>
    <name evidence="1" type="ORF">CPT_Menlow_081</name>
</gene>
<evidence type="ECO:0000313" key="2">
    <source>
        <dbReference type="Proteomes" id="UP000241701"/>
    </source>
</evidence>
<evidence type="ECO:0000313" key="1">
    <source>
        <dbReference type="EMBL" id="AUG87782.1"/>
    </source>
</evidence>